<protein>
    <recommendedName>
        <fullName evidence="4">VWFA domain-containing protein</fullName>
    </recommendedName>
</protein>
<dbReference type="OrthoDB" id="5365915at2"/>
<gene>
    <name evidence="2" type="ORF">SAMN05421848_2379</name>
</gene>
<dbReference type="Proteomes" id="UP000199046">
    <property type="component" value="Unassembled WGS sequence"/>
</dbReference>
<evidence type="ECO:0000256" key="1">
    <source>
        <dbReference type="SAM" id="SignalP"/>
    </source>
</evidence>
<evidence type="ECO:0000313" key="3">
    <source>
        <dbReference type="Proteomes" id="UP000199046"/>
    </source>
</evidence>
<dbReference type="EMBL" id="FOLY01000005">
    <property type="protein sequence ID" value="SFC71001.1"/>
    <property type="molecule type" value="Genomic_DNA"/>
</dbReference>
<sequence length="278" mass="31348">MKHFLIALAGLWLGSTGLLAHADTRDDFPSCYQTLGKDAPQQGAPERELFVLIDETVDADERIQQSVIEKTLRFIRPGDALEVVRFAAFTGDHYSRLMLKGRIDERLSEDQRYSISKRALNSFDSCFQRQATYVKRQLGKAINDSFGDHPDIPKTELAGNLAAISTLVRNSEAEQKVVLLFSDMLENSDLTSFYQRGNVRTIDPDQELARLDRAGLESEWDGARVYIIGAGLIAQGNKAAYRSERTMDRLKTFWAGYFERGNAHLEGWGSPMLLEDLH</sequence>
<dbReference type="RefSeq" id="WP_090134317.1">
    <property type="nucleotide sequence ID" value="NZ_FOLY01000005.1"/>
</dbReference>
<accession>A0A1I1LDA2</accession>
<feature type="chain" id="PRO_5011458317" description="VWFA domain-containing protein" evidence="1">
    <location>
        <begin position="23"/>
        <end position="278"/>
    </location>
</feature>
<reference evidence="3" key="1">
    <citation type="submission" date="2016-10" db="EMBL/GenBank/DDBJ databases">
        <authorList>
            <person name="Varghese N."/>
            <person name="Submissions S."/>
        </authorList>
    </citation>
    <scope>NUCLEOTIDE SEQUENCE [LARGE SCALE GENOMIC DNA]</scope>
    <source>
        <strain evidence="3">DSM 23439</strain>
    </source>
</reference>
<keyword evidence="1" id="KW-0732">Signal</keyword>
<dbReference type="AlphaFoldDB" id="A0A1I1LDA2"/>
<name>A0A1I1LDA2_9GAMM</name>
<organism evidence="2 3">
    <name type="scientific">Kushneria avicenniae</name>
    <dbReference type="NCBI Taxonomy" id="402385"/>
    <lineage>
        <taxon>Bacteria</taxon>
        <taxon>Pseudomonadati</taxon>
        <taxon>Pseudomonadota</taxon>
        <taxon>Gammaproteobacteria</taxon>
        <taxon>Oceanospirillales</taxon>
        <taxon>Halomonadaceae</taxon>
        <taxon>Kushneria</taxon>
    </lineage>
</organism>
<evidence type="ECO:0008006" key="4">
    <source>
        <dbReference type="Google" id="ProtNLM"/>
    </source>
</evidence>
<feature type="signal peptide" evidence="1">
    <location>
        <begin position="1"/>
        <end position="22"/>
    </location>
</feature>
<keyword evidence="3" id="KW-1185">Reference proteome</keyword>
<evidence type="ECO:0000313" key="2">
    <source>
        <dbReference type="EMBL" id="SFC71001.1"/>
    </source>
</evidence>
<proteinExistence type="predicted"/>
<dbReference type="STRING" id="402385.SAMN05421848_2379"/>